<evidence type="ECO:0000259" key="1">
    <source>
        <dbReference type="PROSITE" id="PS50011"/>
    </source>
</evidence>
<dbReference type="Proteomes" id="UP001305647">
    <property type="component" value="Unassembled WGS sequence"/>
</dbReference>
<evidence type="ECO:0000313" key="3">
    <source>
        <dbReference type="Proteomes" id="UP001305647"/>
    </source>
</evidence>
<sequence>RLIDLGEAFPHDAVPDQLAEPSDLQVPEKLFTKKFDYRVDLWRAGCVIYTLVIGDKPFAWVWVWRVDSLVAQMIHFVEDLPPEWRPEWERMKAAAGRKHEDIRGIDNSP</sequence>
<protein>
    <recommendedName>
        <fullName evidence="1">Protein kinase domain-containing protein</fullName>
    </recommendedName>
</protein>
<proteinExistence type="predicted"/>
<evidence type="ECO:0000313" key="2">
    <source>
        <dbReference type="EMBL" id="KAK4098553.1"/>
    </source>
</evidence>
<gene>
    <name evidence="2" type="ORF">N658DRAFT_431961</name>
</gene>
<dbReference type="SUPFAM" id="SSF56112">
    <property type="entry name" value="Protein kinase-like (PK-like)"/>
    <property type="match status" value="1"/>
</dbReference>
<comment type="caution">
    <text evidence="2">The sequence shown here is derived from an EMBL/GenBank/DDBJ whole genome shotgun (WGS) entry which is preliminary data.</text>
</comment>
<keyword evidence="3" id="KW-1185">Reference proteome</keyword>
<reference evidence="2" key="2">
    <citation type="submission" date="2023-05" db="EMBL/GenBank/DDBJ databases">
        <authorList>
            <consortium name="Lawrence Berkeley National Laboratory"/>
            <person name="Steindorff A."/>
            <person name="Hensen N."/>
            <person name="Bonometti L."/>
            <person name="Westerberg I."/>
            <person name="Brannstrom I.O."/>
            <person name="Guillou S."/>
            <person name="Cros-Aarteil S."/>
            <person name="Calhoun S."/>
            <person name="Haridas S."/>
            <person name="Kuo A."/>
            <person name="Mondo S."/>
            <person name="Pangilinan J."/>
            <person name="Riley R."/>
            <person name="Labutti K."/>
            <person name="Andreopoulos B."/>
            <person name="Lipzen A."/>
            <person name="Chen C."/>
            <person name="Yanf M."/>
            <person name="Daum C."/>
            <person name="Ng V."/>
            <person name="Clum A."/>
            <person name="Ohm R."/>
            <person name="Martin F."/>
            <person name="Silar P."/>
            <person name="Natvig D."/>
            <person name="Lalanne C."/>
            <person name="Gautier V."/>
            <person name="Ament-Velasquez S.L."/>
            <person name="Kruys A."/>
            <person name="Hutchinson M.I."/>
            <person name="Powell A.J."/>
            <person name="Barry K."/>
            <person name="Miller A.N."/>
            <person name="Grigoriev I.V."/>
            <person name="Debuchy R."/>
            <person name="Gladieux P."/>
            <person name="Thoren M.H."/>
            <person name="Johannesson H."/>
        </authorList>
    </citation>
    <scope>NUCLEOTIDE SEQUENCE</scope>
    <source>
        <strain evidence="2">CBS 757.83</strain>
    </source>
</reference>
<name>A0AAN6PVJ2_9PEZI</name>
<dbReference type="GO" id="GO:0005524">
    <property type="term" value="F:ATP binding"/>
    <property type="evidence" value="ECO:0007669"/>
    <property type="project" value="InterPro"/>
</dbReference>
<dbReference type="Gene3D" id="1.10.510.10">
    <property type="entry name" value="Transferase(Phosphotransferase) domain 1"/>
    <property type="match status" value="1"/>
</dbReference>
<dbReference type="PROSITE" id="PS50011">
    <property type="entry name" value="PROTEIN_KINASE_DOM"/>
    <property type="match status" value="1"/>
</dbReference>
<organism evidence="2 3">
    <name type="scientific">Parathielavia hyrcaniae</name>
    <dbReference type="NCBI Taxonomy" id="113614"/>
    <lineage>
        <taxon>Eukaryota</taxon>
        <taxon>Fungi</taxon>
        <taxon>Dikarya</taxon>
        <taxon>Ascomycota</taxon>
        <taxon>Pezizomycotina</taxon>
        <taxon>Sordariomycetes</taxon>
        <taxon>Sordariomycetidae</taxon>
        <taxon>Sordariales</taxon>
        <taxon>Chaetomiaceae</taxon>
        <taxon>Parathielavia</taxon>
    </lineage>
</organism>
<dbReference type="AlphaFoldDB" id="A0AAN6PVJ2"/>
<feature type="domain" description="Protein kinase" evidence="1">
    <location>
        <begin position="1"/>
        <end position="109"/>
    </location>
</feature>
<reference evidence="2" key="1">
    <citation type="journal article" date="2023" name="Mol. Phylogenet. Evol.">
        <title>Genome-scale phylogeny and comparative genomics of the fungal order Sordariales.</title>
        <authorList>
            <person name="Hensen N."/>
            <person name="Bonometti L."/>
            <person name="Westerberg I."/>
            <person name="Brannstrom I.O."/>
            <person name="Guillou S."/>
            <person name="Cros-Aarteil S."/>
            <person name="Calhoun S."/>
            <person name="Haridas S."/>
            <person name="Kuo A."/>
            <person name="Mondo S."/>
            <person name="Pangilinan J."/>
            <person name="Riley R."/>
            <person name="LaButti K."/>
            <person name="Andreopoulos B."/>
            <person name="Lipzen A."/>
            <person name="Chen C."/>
            <person name="Yan M."/>
            <person name="Daum C."/>
            <person name="Ng V."/>
            <person name="Clum A."/>
            <person name="Steindorff A."/>
            <person name="Ohm R.A."/>
            <person name="Martin F."/>
            <person name="Silar P."/>
            <person name="Natvig D.O."/>
            <person name="Lalanne C."/>
            <person name="Gautier V."/>
            <person name="Ament-Velasquez S.L."/>
            <person name="Kruys A."/>
            <person name="Hutchinson M.I."/>
            <person name="Powell A.J."/>
            <person name="Barry K."/>
            <person name="Miller A.N."/>
            <person name="Grigoriev I.V."/>
            <person name="Debuchy R."/>
            <person name="Gladieux P."/>
            <person name="Hiltunen Thoren M."/>
            <person name="Johannesson H."/>
        </authorList>
    </citation>
    <scope>NUCLEOTIDE SEQUENCE</scope>
    <source>
        <strain evidence="2">CBS 757.83</strain>
    </source>
</reference>
<dbReference type="EMBL" id="MU863658">
    <property type="protein sequence ID" value="KAK4098553.1"/>
    <property type="molecule type" value="Genomic_DNA"/>
</dbReference>
<feature type="non-terminal residue" evidence="2">
    <location>
        <position position="1"/>
    </location>
</feature>
<accession>A0AAN6PVJ2</accession>
<dbReference type="GO" id="GO:0004672">
    <property type="term" value="F:protein kinase activity"/>
    <property type="evidence" value="ECO:0007669"/>
    <property type="project" value="InterPro"/>
</dbReference>
<dbReference type="InterPro" id="IPR000719">
    <property type="entry name" value="Prot_kinase_dom"/>
</dbReference>
<dbReference type="InterPro" id="IPR011009">
    <property type="entry name" value="Kinase-like_dom_sf"/>
</dbReference>